<feature type="domain" description="PE" evidence="1">
    <location>
        <begin position="5"/>
        <end position="95"/>
    </location>
</feature>
<organism evidence="2 3">
    <name type="scientific">Mycobacterium simulans</name>
    <dbReference type="NCBI Taxonomy" id="627089"/>
    <lineage>
        <taxon>Bacteria</taxon>
        <taxon>Bacillati</taxon>
        <taxon>Actinomycetota</taxon>
        <taxon>Actinomycetes</taxon>
        <taxon>Mycobacteriales</taxon>
        <taxon>Mycobacteriaceae</taxon>
        <taxon>Mycobacterium</taxon>
    </lineage>
</organism>
<dbReference type="Gene3D" id="1.10.287.850">
    <property type="entry name" value="HP0062-like domain"/>
    <property type="match status" value="1"/>
</dbReference>
<name>A0A7Z7NC03_9MYCO</name>
<dbReference type="Proteomes" id="UP000554965">
    <property type="component" value="Unassembled WGS sequence"/>
</dbReference>
<protein>
    <submittedName>
        <fullName evidence="2">PE-PGRS family protein PE_PGRS16</fullName>
    </submittedName>
</protein>
<dbReference type="AlphaFoldDB" id="A0A7Z7NC03"/>
<comment type="caution">
    <text evidence="2">The sequence shown here is derived from an EMBL/GenBank/DDBJ whole genome shotgun (WGS) entry which is preliminary data.</text>
</comment>
<dbReference type="InterPro" id="IPR038332">
    <property type="entry name" value="PPE_sf"/>
</dbReference>
<gene>
    <name evidence="2" type="ORF">MSIMFB_04074</name>
</gene>
<evidence type="ECO:0000259" key="1">
    <source>
        <dbReference type="Pfam" id="PF00934"/>
    </source>
</evidence>
<dbReference type="EMBL" id="OCTY01000002">
    <property type="protein sequence ID" value="SOJ56597.1"/>
    <property type="molecule type" value="Genomic_DNA"/>
</dbReference>
<dbReference type="InterPro" id="IPR000084">
    <property type="entry name" value="PE-PGRS_N"/>
</dbReference>
<evidence type="ECO:0000313" key="3">
    <source>
        <dbReference type="Proteomes" id="UP000554965"/>
    </source>
</evidence>
<accession>A0A7Z7NC03</accession>
<proteinExistence type="predicted"/>
<sequence length="165" mass="15454">MSSFVIAAPEVLAAASRELTGIGSAISAANSAAAASTTQLVAAGGDEVSAVLARLFGSYAQDYQALSAQTAAFHDQFVRALAAGGGAYAAAETVNASPLQILLDLINAPTNILLGRPLIGDGANGAPGTGQAGGAGGILIGNGGNGGGGGGRAAGGGGGGGVFNT</sequence>
<reference evidence="2 3" key="1">
    <citation type="submission" date="2017-10" db="EMBL/GenBank/DDBJ databases">
        <authorList>
            <consortium name="Urmite Genomes"/>
        </authorList>
    </citation>
    <scope>NUCLEOTIDE SEQUENCE [LARGE SCALE GENOMIC DNA]</scope>
    <source>
        <strain evidence="2 3">FB-527</strain>
    </source>
</reference>
<dbReference type="SUPFAM" id="SSF140459">
    <property type="entry name" value="PE/PPE dimer-like"/>
    <property type="match status" value="1"/>
</dbReference>
<evidence type="ECO:0000313" key="2">
    <source>
        <dbReference type="EMBL" id="SOJ56597.1"/>
    </source>
</evidence>
<keyword evidence="3" id="KW-1185">Reference proteome</keyword>
<dbReference type="Pfam" id="PF00934">
    <property type="entry name" value="PE"/>
    <property type="match status" value="1"/>
</dbReference>